<dbReference type="KEGG" id="gpi:GPICK_15355"/>
<evidence type="ECO:0000256" key="1">
    <source>
        <dbReference type="SAM" id="MobiDB-lite"/>
    </source>
</evidence>
<sequence length="186" mass="21488">MGIPEDIVQFEQGLNELIIKYEQYFLGLEKREPVRLLETVERLARKYATVKIVNTMLSFKYNSLVSRLNSYRQYWNRILRLMEEGKYSRDRFRMAMHQRPDGGARPAAAAKPRSPAAGGETDELYRQFVEARRACGLSTDTISREMVFAAIERQRPAIAARYGDAPVEFRIVIEAGTPKIKARLRK</sequence>
<dbReference type="Proteomes" id="UP000057609">
    <property type="component" value="Chromosome"/>
</dbReference>
<reference evidence="2 3" key="1">
    <citation type="journal article" date="2015" name="Genome Announc.">
        <title>Complete Genome of Geobacter pickeringii G13T, a Metal-Reducing Isolate from Sedimentary Kaolin Deposits.</title>
        <authorList>
            <person name="Badalamenti J.P."/>
            <person name="Bond D.R."/>
        </authorList>
    </citation>
    <scope>NUCLEOTIDE SEQUENCE [LARGE SCALE GENOMIC DNA]</scope>
    <source>
        <strain evidence="2 3">G13</strain>
    </source>
</reference>
<organism evidence="2 3">
    <name type="scientific">Geobacter pickeringii</name>
    <dbReference type="NCBI Taxonomy" id="345632"/>
    <lineage>
        <taxon>Bacteria</taxon>
        <taxon>Pseudomonadati</taxon>
        <taxon>Thermodesulfobacteriota</taxon>
        <taxon>Desulfuromonadia</taxon>
        <taxon>Geobacterales</taxon>
        <taxon>Geobacteraceae</taxon>
        <taxon>Geobacter</taxon>
    </lineage>
</organism>
<evidence type="ECO:0000313" key="2">
    <source>
        <dbReference type="EMBL" id="AJE04556.1"/>
    </source>
</evidence>
<dbReference type="AlphaFoldDB" id="A0A0B5BKG7"/>
<dbReference type="STRING" id="345632.GPICK_15355"/>
<proteinExistence type="predicted"/>
<dbReference type="HOGENOM" id="CLU_1336463_0_0_7"/>
<name>A0A0B5BKG7_9BACT</name>
<dbReference type="RefSeq" id="WP_039744683.1">
    <property type="nucleotide sequence ID" value="NZ_CP009788.1"/>
</dbReference>
<feature type="region of interest" description="Disordered" evidence="1">
    <location>
        <begin position="98"/>
        <end position="120"/>
    </location>
</feature>
<accession>A0A0B5BKG7</accession>
<dbReference type="OrthoDB" id="5498296at2"/>
<dbReference type="NCBIfam" id="NF041621">
    <property type="entry name" value="MXAN_5187_C_dom"/>
    <property type="match status" value="1"/>
</dbReference>
<protein>
    <submittedName>
        <fullName evidence="2">Uncharacterized protein</fullName>
    </submittedName>
</protein>
<gene>
    <name evidence="2" type="ORF">GPICK_15355</name>
</gene>
<dbReference type="EMBL" id="CP009788">
    <property type="protein sequence ID" value="AJE04556.1"/>
    <property type="molecule type" value="Genomic_DNA"/>
</dbReference>
<keyword evidence="3" id="KW-1185">Reference proteome</keyword>
<feature type="compositionally biased region" description="Low complexity" evidence="1">
    <location>
        <begin position="103"/>
        <end position="119"/>
    </location>
</feature>
<evidence type="ECO:0000313" key="3">
    <source>
        <dbReference type="Proteomes" id="UP000057609"/>
    </source>
</evidence>